<keyword evidence="5 10" id="KW-0328">Glycosyltransferase</keyword>
<evidence type="ECO:0000313" key="12">
    <source>
        <dbReference type="Proteomes" id="UP000019678"/>
    </source>
</evidence>
<dbReference type="GO" id="GO:0005975">
    <property type="term" value="P:carbohydrate metabolic process"/>
    <property type="evidence" value="ECO:0007669"/>
    <property type="project" value="InterPro"/>
</dbReference>
<evidence type="ECO:0000256" key="3">
    <source>
        <dbReference type="ARBA" id="ARBA00012560"/>
    </source>
</evidence>
<evidence type="ECO:0000256" key="7">
    <source>
        <dbReference type="ARBA" id="ARBA00023277"/>
    </source>
</evidence>
<evidence type="ECO:0000256" key="4">
    <source>
        <dbReference type="ARBA" id="ARBA00020295"/>
    </source>
</evidence>
<name>A0A017THJ2_9BACT</name>
<dbReference type="Proteomes" id="UP000019678">
    <property type="component" value="Unassembled WGS sequence"/>
</dbReference>
<keyword evidence="12" id="KW-1185">Reference proteome</keyword>
<comment type="caution">
    <text evidence="11">The sequence shown here is derived from an EMBL/GenBank/DDBJ whole genome shotgun (WGS) entry which is preliminary data.</text>
</comment>
<keyword evidence="6 10" id="KW-0808">Transferase</keyword>
<evidence type="ECO:0000256" key="8">
    <source>
        <dbReference type="ARBA" id="ARBA00031423"/>
    </source>
</evidence>
<dbReference type="STRING" id="1192034.CAP_4998"/>
<sequence length="522" mass="58424">MRQPGGLSSMSEQSPETRREAGILLHPTSLPGPHGIGDLGGAARAFIDWLASSGLSLWQVLPLGPTDNDAPYMSWSALAGNPMLVDLVALRDAGLLDDGDLDAPRELGEGPHVDYRAARAFKEPRLLKAAKRLLETPEHPLSGAYRALRDKEAWLFDAALFSVLKRQHGGVAWWDWPVPLRDREPSALEGAKKELADAIEAEAVTLFFFEHQWAELRRYCNDRGVRVVGDIPIYVDRNSADVWTHRDLFFLDEKGLPTGVAGVPPDYFSKLGQLWGNPLYRWERMAKDDFAWWRTRLGRCLTHADIVRIDHFRGLASYWEVPFGAPDARGGRWVKGPGIAFFQAIEKHEGRLPLIAEDLGMIDEPVVALRQEAKLPGMRVLQFAFGGGGDNTHLPHHHTEDSVVYPGTHDNDTTVGWWRSAEPHVRTHTQRYLSVSGDQIHWDLIRASFASVGRIAVVAMQDVLGLGAEARMNTPAEADGNWRFRLTGDPFRREHAGRLHEIGALYDRIPSLREAKREAKED</sequence>
<dbReference type="SUPFAM" id="SSF51445">
    <property type="entry name" value="(Trans)glycosidases"/>
    <property type="match status" value="1"/>
</dbReference>
<evidence type="ECO:0000256" key="1">
    <source>
        <dbReference type="ARBA" id="ARBA00000439"/>
    </source>
</evidence>
<evidence type="ECO:0000256" key="9">
    <source>
        <dbReference type="ARBA" id="ARBA00031501"/>
    </source>
</evidence>
<dbReference type="NCBIfam" id="TIGR00217">
    <property type="entry name" value="malQ"/>
    <property type="match status" value="1"/>
</dbReference>
<comment type="similarity">
    <text evidence="2 10">Belongs to the disproportionating enzyme family.</text>
</comment>
<accession>A0A017THJ2</accession>
<dbReference type="EMBL" id="ASRX01000004">
    <property type="protein sequence ID" value="EYF08382.1"/>
    <property type="molecule type" value="Genomic_DNA"/>
</dbReference>
<dbReference type="NCBIfam" id="NF011080">
    <property type="entry name" value="PRK14508.1-3"/>
    <property type="match status" value="1"/>
</dbReference>
<gene>
    <name evidence="11" type="ORF">CAP_4998</name>
</gene>
<reference evidence="11 12" key="1">
    <citation type="submission" date="2013-05" db="EMBL/GenBank/DDBJ databases">
        <title>Genome assembly of Chondromyces apiculatus DSM 436.</title>
        <authorList>
            <person name="Sharma G."/>
            <person name="Khatri I."/>
            <person name="Kaur C."/>
            <person name="Mayilraj S."/>
            <person name="Subramanian S."/>
        </authorList>
    </citation>
    <scope>NUCLEOTIDE SEQUENCE [LARGE SCALE GENOMIC DNA]</scope>
    <source>
        <strain evidence="11 12">DSM 436</strain>
    </source>
</reference>
<proteinExistence type="inferred from homology"/>
<dbReference type="InterPro" id="IPR003385">
    <property type="entry name" value="Glyco_hydro_77"/>
</dbReference>
<organism evidence="11 12">
    <name type="scientific">Chondromyces apiculatus DSM 436</name>
    <dbReference type="NCBI Taxonomy" id="1192034"/>
    <lineage>
        <taxon>Bacteria</taxon>
        <taxon>Pseudomonadati</taxon>
        <taxon>Myxococcota</taxon>
        <taxon>Polyangia</taxon>
        <taxon>Polyangiales</taxon>
        <taxon>Polyangiaceae</taxon>
        <taxon>Chondromyces</taxon>
    </lineage>
</organism>
<evidence type="ECO:0000256" key="5">
    <source>
        <dbReference type="ARBA" id="ARBA00022676"/>
    </source>
</evidence>
<keyword evidence="7 10" id="KW-0119">Carbohydrate metabolism</keyword>
<evidence type="ECO:0000256" key="10">
    <source>
        <dbReference type="RuleBase" id="RU361207"/>
    </source>
</evidence>
<dbReference type="InterPro" id="IPR017853">
    <property type="entry name" value="GH"/>
</dbReference>
<protein>
    <recommendedName>
        <fullName evidence="4 10">4-alpha-glucanotransferase</fullName>
        <ecNumber evidence="3 10">2.4.1.25</ecNumber>
    </recommendedName>
    <alternativeName>
        <fullName evidence="8 10">Amylomaltase</fullName>
    </alternativeName>
    <alternativeName>
        <fullName evidence="9 10">Disproportionating enzyme</fullName>
    </alternativeName>
</protein>
<evidence type="ECO:0000256" key="6">
    <source>
        <dbReference type="ARBA" id="ARBA00022679"/>
    </source>
</evidence>
<dbReference type="GO" id="GO:0004134">
    <property type="term" value="F:4-alpha-glucanotransferase activity"/>
    <property type="evidence" value="ECO:0007669"/>
    <property type="project" value="UniProtKB-EC"/>
</dbReference>
<dbReference type="Gene3D" id="3.20.20.80">
    <property type="entry name" value="Glycosidases"/>
    <property type="match status" value="1"/>
</dbReference>
<dbReference type="AlphaFoldDB" id="A0A017THJ2"/>
<dbReference type="PANTHER" id="PTHR32438">
    <property type="entry name" value="4-ALPHA-GLUCANOTRANSFERASE DPE1, CHLOROPLASTIC/AMYLOPLASTIC"/>
    <property type="match status" value="1"/>
</dbReference>
<dbReference type="Pfam" id="PF02446">
    <property type="entry name" value="Glyco_hydro_77"/>
    <property type="match status" value="1"/>
</dbReference>
<dbReference type="EC" id="2.4.1.25" evidence="3 10"/>
<evidence type="ECO:0000256" key="2">
    <source>
        <dbReference type="ARBA" id="ARBA00005684"/>
    </source>
</evidence>
<dbReference type="PANTHER" id="PTHR32438:SF5">
    <property type="entry name" value="4-ALPHA-GLUCANOTRANSFERASE DPE1, CHLOROPLASTIC_AMYLOPLASTIC"/>
    <property type="match status" value="1"/>
</dbReference>
<evidence type="ECO:0000313" key="11">
    <source>
        <dbReference type="EMBL" id="EYF08382.1"/>
    </source>
</evidence>
<comment type="catalytic activity">
    <reaction evidence="1 10">
        <text>Transfers a segment of a (1-&gt;4)-alpha-D-glucan to a new position in an acceptor, which may be glucose or a (1-&gt;4)-alpha-D-glucan.</text>
        <dbReference type="EC" id="2.4.1.25"/>
    </reaction>
</comment>
<dbReference type="eggNOG" id="COG1640">
    <property type="taxonomic scope" value="Bacteria"/>
</dbReference>